<dbReference type="Proteomes" id="UP000464314">
    <property type="component" value="Chromosome"/>
</dbReference>
<reference evidence="5 6" key="1">
    <citation type="submission" date="2020-01" db="EMBL/GenBank/DDBJ databases">
        <title>Genome analysis of Anaerocolumna sp. CBA3638.</title>
        <authorList>
            <person name="Kim J."/>
            <person name="Roh S.W."/>
        </authorList>
    </citation>
    <scope>NUCLEOTIDE SEQUENCE [LARGE SCALE GENOMIC DNA]</scope>
    <source>
        <strain evidence="5 6">CBA3638</strain>
    </source>
</reference>
<dbReference type="EMBL" id="CP048000">
    <property type="protein sequence ID" value="QHQ60404.1"/>
    <property type="molecule type" value="Genomic_DNA"/>
</dbReference>
<evidence type="ECO:0000313" key="6">
    <source>
        <dbReference type="Proteomes" id="UP000464314"/>
    </source>
</evidence>
<dbReference type="SUPFAM" id="SSF46785">
    <property type="entry name" value="Winged helix' DNA-binding domain"/>
    <property type="match status" value="1"/>
</dbReference>
<dbReference type="AlphaFoldDB" id="A0A6P1TGX8"/>
<dbReference type="RefSeq" id="WP_161837240.1">
    <property type="nucleotide sequence ID" value="NZ_CP048000.1"/>
</dbReference>
<proteinExistence type="inferred from homology"/>
<evidence type="ECO:0000313" key="5">
    <source>
        <dbReference type="EMBL" id="QHQ60404.1"/>
    </source>
</evidence>
<keyword evidence="3" id="KW-0238">DNA-binding</keyword>
<keyword evidence="4" id="KW-0804">Transcription</keyword>
<dbReference type="GO" id="GO:0003677">
    <property type="term" value="F:DNA binding"/>
    <property type="evidence" value="ECO:0007669"/>
    <property type="project" value="UniProtKB-KW"/>
</dbReference>
<dbReference type="GO" id="GO:0045892">
    <property type="term" value="P:negative regulation of DNA-templated transcription"/>
    <property type="evidence" value="ECO:0007669"/>
    <property type="project" value="InterPro"/>
</dbReference>
<sequence>MESLKLCESDYRFMLVVWENEPVASGRLVELCKEKLGWKKPTTYTVLRKMCERGLLKNEATIVSSIIPKERVQTFESERFVDQAFEGSLPHFLTSFLNGKTISEKEAEELKRLIDEHKEG</sequence>
<evidence type="ECO:0000256" key="1">
    <source>
        <dbReference type="ARBA" id="ARBA00011046"/>
    </source>
</evidence>
<gene>
    <name evidence="5" type="ORF">Ana3638_06135</name>
</gene>
<dbReference type="InterPro" id="IPR036388">
    <property type="entry name" value="WH-like_DNA-bd_sf"/>
</dbReference>
<dbReference type="InterPro" id="IPR036390">
    <property type="entry name" value="WH_DNA-bd_sf"/>
</dbReference>
<evidence type="ECO:0000256" key="2">
    <source>
        <dbReference type="ARBA" id="ARBA00023015"/>
    </source>
</evidence>
<dbReference type="InterPro" id="IPR005650">
    <property type="entry name" value="BlaI_family"/>
</dbReference>
<name>A0A6P1TGX8_9FIRM</name>
<dbReference type="Pfam" id="PF03965">
    <property type="entry name" value="Penicillinase_R"/>
    <property type="match status" value="1"/>
</dbReference>
<protein>
    <submittedName>
        <fullName evidence="5">BlaI/MecI/CopY family transcriptional regulator</fullName>
    </submittedName>
</protein>
<evidence type="ECO:0000256" key="3">
    <source>
        <dbReference type="ARBA" id="ARBA00023125"/>
    </source>
</evidence>
<comment type="similarity">
    <text evidence="1">Belongs to the BlaI transcriptional regulatory family.</text>
</comment>
<keyword evidence="6" id="KW-1185">Reference proteome</keyword>
<dbReference type="Gene3D" id="1.10.10.10">
    <property type="entry name" value="Winged helix-like DNA-binding domain superfamily/Winged helix DNA-binding domain"/>
    <property type="match status" value="1"/>
</dbReference>
<evidence type="ECO:0000256" key="4">
    <source>
        <dbReference type="ARBA" id="ARBA00023163"/>
    </source>
</evidence>
<keyword evidence="2" id="KW-0805">Transcription regulation</keyword>
<dbReference type="KEGG" id="anr:Ana3638_06135"/>
<dbReference type="Gene3D" id="1.10.4040.10">
    <property type="entry name" value="Penicillinase repressor domain"/>
    <property type="match status" value="1"/>
</dbReference>
<organism evidence="5 6">
    <name type="scientific">Anaerocolumna sedimenticola</name>
    <dbReference type="NCBI Taxonomy" id="2696063"/>
    <lineage>
        <taxon>Bacteria</taxon>
        <taxon>Bacillati</taxon>
        <taxon>Bacillota</taxon>
        <taxon>Clostridia</taxon>
        <taxon>Lachnospirales</taxon>
        <taxon>Lachnospiraceae</taxon>
        <taxon>Anaerocolumna</taxon>
    </lineage>
</organism>
<accession>A0A6P1TGX8</accession>